<dbReference type="AlphaFoldDB" id="A0A6A6BIP8"/>
<evidence type="ECO:0008006" key="3">
    <source>
        <dbReference type="Google" id="ProtNLM"/>
    </source>
</evidence>
<dbReference type="EMBL" id="ML995482">
    <property type="protein sequence ID" value="KAF2143144.1"/>
    <property type="molecule type" value="Genomic_DNA"/>
</dbReference>
<dbReference type="OrthoDB" id="5279008at2759"/>
<sequence length="405" mass="45935">MTAILRLLPTELLEMICAYLEKEDISSLHLASRDLSTKTRPAFYLACFETVDLVLCKKYIERLAEIECHPQARKAVRNFRVCGNPKGLGRQALAEIQGEWHRAPSGYLEPPFPVDIDILLGPILSDGFPNCHNFKVVYMPCDHNHRNLNWVTEGDALGFLLRFVALSNRPFSSFHIVMSRFCSDAPLSLSRVPLSVLQDPKFTRRWQENIRELNIVLPRTVPSGSFNGPECPVSMLVAKAASLTNFSLKFFHTGLFRQILVTAPSWRPPLEHLTLYDQNHDDESPDTRALCSFLLSFKTSLRSIAINTLFLPEKDAWKAVLQTLAQSFALLYWIDFEDWFVKNEEGVVTKLAFTGLASRDSKVGLTLCHDARQEVTGIKYRGPDKDTVLHSLLREGFPSPAEEVW</sequence>
<evidence type="ECO:0000313" key="1">
    <source>
        <dbReference type="EMBL" id="KAF2143144.1"/>
    </source>
</evidence>
<accession>A0A6A6BIP8</accession>
<evidence type="ECO:0000313" key="2">
    <source>
        <dbReference type="Proteomes" id="UP000799438"/>
    </source>
</evidence>
<name>A0A6A6BIP8_9PEZI</name>
<gene>
    <name evidence="1" type="ORF">K452DRAFT_307321</name>
</gene>
<dbReference type="GeneID" id="54300556"/>
<protein>
    <recommendedName>
        <fullName evidence="3">F-box domain-containing protein</fullName>
    </recommendedName>
</protein>
<dbReference type="RefSeq" id="XP_033398856.1">
    <property type="nucleotide sequence ID" value="XM_033543059.1"/>
</dbReference>
<proteinExistence type="predicted"/>
<dbReference type="Proteomes" id="UP000799438">
    <property type="component" value="Unassembled WGS sequence"/>
</dbReference>
<reference evidence="1" key="1">
    <citation type="journal article" date="2020" name="Stud. Mycol.">
        <title>101 Dothideomycetes genomes: a test case for predicting lifestyles and emergence of pathogens.</title>
        <authorList>
            <person name="Haridas S."/>
            <person name="Albert R."/>
            <person name="Binder M."/>
            <person name="Bloem J."/>
            <person name="Labutti K."/>
            <person name="Salamov A."/>
            <person name="Andreopoulos B."/>
            <person name="Baker S."/>
            <person name="Barry K."/>
            <person name="Bills G."/>
            <person name="Bluhm B."/>
            <person name="Cannon C."/>
            <person name="Castanera R."/>
            <person name="Culley D."/>
            <person name="Daum C."/>
            <person name="Ezra D."/>
            <person name="Gonzalez J."/>
            <person name="Henrissat B."/>
            <person name="Kuo A."/>
            <person name="Liang C."/>
            <person name="Lipzen A."/>
            <person name="Lutzoni F."/>
            <person name="Magnuson J."/>
            <person name="Mondo S."/>
            <person name="Nolan M."/>
            <person name="Ohm R."/>
            <person name="Pangilinan J."/>
            <person name="Park H.-J."/>
            <person name="Ramirez L."/>
            <person name="Alfaro M."/>
            <person name="Sun H."/>
            <person name="Tritt A."/>
            <person name="Yoshinaga Y."/>
            <person name="Zwiers L.-H."/>
            <person name="Turgeon B."/>
            <person name="Goodwin S."/>
            <person name="Spatafora J."/>
            <person name="Crous P."/>
            <person name="Grigoriev I."/>
        </authorList>
    </citation>
    <scope>NUCLEOTIDE SEQUENCE</scope>
    <source>
        <strain evidence="1">CBS 121167</strain>
    </source>
</reference>
<keyword evidence="2" id="KW-1185">Reference proteome</keyword>
<organism evidence="1 2">
    <name type="scientific">Aplosporella prunicola CBS 121167</name>
    <dbReference type="NCBI Taxonomy" id="1176127"/>
    <lineage>
        <taxon>Eukaryota</taxon>
        <taxon>Fungi</taxon>
        <taxon>Dikarya</taxon>
        <taxon>Ascomycota</taxon>
        <taxon>Pezizomycotina</taxon>
        <taxon>Dothideomycetes</taxon>
        <taxon>Dothideomycetes incertae sedis</taxon>
        <taxon>Botryosphaeriales</taxon>
        <taxon>Aplosporellaceae</taxon>
        <taxon>Aplosporella</taxon>
    </lineage>
</organism>